<protein>
    <submittedName>
        <fullName evidence="2">Uncharacterized protein</fullName>
    </submittedName>
</protein>
<name>A0A9P3UMR5_LYOSH</name>
<evidence type="ECO:0000313" key="3">
    <source>
        <dbReference type="Proteomes" id="UP001063166"/>
    </source>
</evidence>
<proteinExistence type="predicted"/>
<dbReference type="Proteomes" id="UP001063166">
    <property type="component" value="Unassembled WGS sequence"/>
</dbReference>
<organism evidence="2 3">
    <name type="scientific">Lyophyllum shimeji</name>
    <name type="common">Hon-shimeji</name>
    <name type="synonym">Tricholoma shimeji</name>
    <dbReference type="NCBI Taxonomy" id="47721"/>
    <lineage>
        <taxon>Eukaryota</taxon>
        <taxon>Fungi</taxon>
        <taxon>Dikarya</taxon>
        <taxon>Basidiomycota</taxon>
        <taxon>Agaricomycotina</taxon>
        <taxon>Agaricomycetes</taxon>
        <taxon>Agaricomycetidae</taxon>
        <taxon>Agaricales</taxon>
        <taxon>Tricholomatineae</taxon>
        <taxon>Lyophyllaceae</taxon>
        <taxon>Lyophyllum</taxon>
    </lineage>
</organism>
<comment type="caution">
    <text evidence="2">The sequence shown here is derived from an EMBL/GenBank/DDBJ whole genome shotgun (WGS) entry which is preliminary data.</text>
</comment>
<evidence type="ECO:0000313" key="2">
    <source>
        <dbReference type="EMBL" id="GLB40749.1"/>
    </source>
</evidence>
<dbReference type="EMBL" id="BRPK01000008">
    <property type="protein sequence ID" value="GLB40749.1"/>
    <property type="molecule type" value="Genomic_DNA"/>
</dbReference>
<keyword evidence="3" id="KW-1185">Reference proteome</keyword>
<feature type="region of interest" description="Disordered" evidence="1">
    <location>
        <begin position="80"/>
        <end position="105"/>
    </location>
</feature>
<evidence type="ECO:0000256" key="1">
    <source>
        <dbReference type="SAM" id="MobiDB-lite"/>
    </source>
</evidence>
<dbReference type="AlphaFoldDB" id="A0A9P3UMR5"/>
<gene>
    <name evidence="2" type="ORF">LshimejAT787_0806200</name>
</gene>
<reference evidence="2" key="1">
    <citation type="submission" date="2022-07" db="EMBL/GenBank/DDBJ databases">
        <title>The genome of Lyophyllum shimeji provides insight into the initial evolution of ectomycorrhizal fungal genome.</title>
        <authorList>
            <person name="Kobayashi Y."/>
            <person name="Shibata T."/>
            <person name="Hirakawa H."/>
            <person name="Shigenobu S."/>
            <person name="Nishiyama T."/>
            <person name="Yamada A."/>
            <person name="Hasebe M."/>
            <person name="Kawaguchi M."/>
        </authorList>
    </citation>
    <scope>NUCLEOTIDE SEQUENCE</scope>
    <source>
        <strain evidence="2">AT787</strain>
    </source>
</reference>
<accession>A0A9P3UMR5</accession>
<sequence>MVRFSNGTRSLRCLPLRPPALNYKLPSALSGFMASNVTSQGSEIGVVSSHAWNLYASRESSRLVPISRLLNCVVRDPTFPSASKQAPHIAEHSQDETVPAQRSQH</sequence>